<proteinExistence type="predicted"/>
<evidence type="ECO:0000313" key="2">
    <source>
        <dbReference type="Proteomes" id="UP000650224"/>
    </source>
</evidence>
<dbReference type="SUPFAM" id="SSF52980">
    <property type="entry name" value="Restriction endonuclease-like"/>
    <property type="match status" value="1"/>
</dbReference>
<dbReference type="InterPro" id="IPR011335">
    <property type="entry name" value="Restrct_endonuc-II-like"/>
</dbReference>
<dbReference type="Proteomes" id="UP000650224">
    <property type="component" value="Unassembled WGS sequence"/>
</dbReference>
<evidence type="ECO:0000313" key="1">
    <source>
        <dbReference type="EMBL" id="MBD8030979.1"/>
    </source>
</evidence>
<organism evidence="1 2">
    <name type="scientific">Corynebacterium gallinarum</name>
    <dbReference type="NCBI Taxonomy" id="2762214"/>
    <lineage>
        <taxon>Bacteria</taxon>
        <taxon>Bacillati</taxon>
        <taxon>Actinomycetota</taxon>
        <taxon>Actinomycetes</taxon>
        <taxon>Mycobacteriales</taxon>
        <taxon>Corynebacteriaceae</taxon>
        <taxon>Corynebacterium</taxon>
    </lineage>
</organism>
<protein>
    <recommendedName>
        <fullName evidence="3">DUF559 domain-containing protein</fullName>
    </recommendedName>
</protein>
<comment type="caution">
    <text evidence="1">The sequence shown here is derived from an EMBL/GenBank/DDBJ whole genome shotgun (WGS) entry which is preliminary data.</text>
</comment>
<dbReference type="AlphaFoldDB" id="A0A8I0LG97"/>
<dbReference type="EMBL" id="JACSPR010000009">
    <property type="protein sequence ID" value="MBD8030979.1"/>
    <property type="molecule type" value="Genomic_DNA"/>
</dbReference>
<sequence>MEKAVILRPVRYSEVAGVMSRPTFAKYYRKVVGSIYLHRDRADDPELVTQALLMRCPHGMLRGFAALSNMGFTLNLDGWTPIISIPRKSPAVRAHRGNILRLVEEDVHMINGRRTVTAVQAVVDILARPDSWGRYRDGARIEEQVAVLDHLVRQKLDLFGRLRKDPGTAGISALVNPLAESRPESIVRVRLHRAGFKEWKPQIRVRGREGFYFVDVGDPVLKVGIEYQGAHHFDRDARARDAQRANDLRWAGWTILEATSTILNSETEWRKVLARVGEEVDLARQQRNGRIA</sequence>
<dbReference type="Gene3D" id="3.40.960.10">
    <property type="entry name" value="VSR Endonuclease"/>
    <property type="match status" value="1"/>
</dbReference>
<reference evidence="1 2" key="1">
    <citation type="submission" date="2020-08" db="EMBL/GenBank/DDBJ databases">
        <title>A Genomic Blueprint of the Chicken Gut Microbiome.</title>
        <authorList>
            <person name="Gilroy R."/>
            <person name="Ravi A."/>
            <person name="Getino M."/>
            <person name="Pursley I."/>
            <person name="Horton D.L."/>
            <person name="Alikhan N.-F."/>
            <person name="Baker D."/>
            <person name="Gharbi K."/>
            <person name="Hall N."/>
            <person name="Watson M."/>
            <person name="Adriaenssens E.M."/>
            <person name="Foster-Nyarko E."/>
            <person name="Jarju S."/>
            <person name="Secka A."/>
            <person name="Antonio M."/>
            <person name="Oren A."/>
            <person name="Chaudhuri R."/>
            <person name="La Ragione R.M."/>
            <person name="Hildebrand F."/>
            <person name="Pallen M.J."/>
        </authorList>
    </citation>
    <scope>NUCLEOTIDE SEQUENCE [LARGE SCALE GENOMIC DNA]</scope>
    <source>
        <strain evidence="1 2">Sa1YVA5</strain>
    </source>
</reference>
<gene>
    <name evidence="1" type="ORF">H9627_11730</name>
</gene>
<evidence type="ECO:0008006" key="3">
    <source>
        <dbReference type="Google" id="ProtNLM"/>
    </source>
</evidence>
<accession>A0A8I0LG97</accession>
<name>A0A8I0LG97_9CORY</name>
<keyword evidence="2" id="KW-1185">Reference proteome</keyword>